<protein>
    <submittedName>
        <fullName evidence="1">Uncharacterized protein</fullName>
    </submittedName>
</protein>
<dbReference type="AlphaFoldDB" id="A0AAU9U2C0"/>
<gene>
    <name evidence="1" type="ORF">EEDITHA_LOCUS9600</name>
</gene>
<sequence>MTTFQLHHQILVTIERQTTRQGDSNEPDFDEVVSFHCEVLMAILQLHHQIRPCSIIGPWFPLKGKLLFKTIQTSPNSVRFCRFIVKYLWPPSSSIIRPWLSLKDKLLVKTIHTSPNSMWLCGFIAKFLWSLSSSIISSDPGNHLRTKYSSRRIKRAETRWGCVVSLQSSYDHIPAPSPDPS</sequence>
<comment type="caution">
    <text evidence="1">The sequence shown here is derived from an EMBL/GenBank/DDBJ whole genome shotgun (WGS) entry which is preliminary data.</text>
</comment>
<name>A0AAU9U2C0_EUPED</name>
<evidence type="ECO:0000313" key="1">
    <source>
        <dbReference type="EMBL" id="CAH2093994.1"/>
    </source>
</evidence>
<organism evidence="1 2">
    <name type="scientific">Euphydryas editha</name>
    <name type="common">Edith's checkerspot</name>
    <dbReference type="NCBI Taxonomy" id="104508"/>
    <lineage>
        <taxon>Eukaryota</taxon>
        <taxon>Metazoa</taxon>
        <taxon>Ecdysozoa</taxon>
        <taxon>Arthropoda</taxon>
        <taxon>Hexapoda</taxon>
        <taxon>Insecta</taxon>
        <taxon>Pterygota</taxon>
        <taxon>Neoptera</taxon>
        <taxon>Endopterygota</taxon>
        <taxon>Lepidoptera</taxon>
        <taxon>Glossata</taxon>
        <taxon>Ditrysia</taxon>
        <taxon>Papilionoidea</taxon>
        <taxon>Nymphalidae</taxon>
        <taxon>Nymphalinae</taxon>
        <taxon>Euphydryas</taxon>
    </lineage>
</organism>
<dbReference type="Proteomes" id="UP001153954">
    <property type="component" value="Unassembled WGS sequence"/>
</dbReference>
<proteinExistence type="predicted"/>
<keyword evidence="2" id="KW-1185">Reference proteome</keyword>
<evidence type="ECO:0000313" key="2">
    <source>
        <dbReference type="Proteomes" id="UP001153954"/>
    </source>
</evidence>
<reference evidence="1" key="1">
    <citation type="submission" date="2022-03" db="EMBL/GenBank/DDBJ databases">
        <authorList>
            <person name="Tunstrom K."/>
        </authorList>
    </citation>
    <scope>NUCLEOTIDE SEQUENCE</scope>
</reference>
<accession>A0AAU9U2C0</accession>
<dbReference type="EMBL" id="CAKOGL010000013">
    <property type="protein sequence ID" value="CAH2093994.1"/>
    <property type="molecule type" value="Genomic_DNA"/>
</dbReference>